<feature type="non-terminal residue" evidence="2">
    <location>
        <position position="126"/>
    </location>
</feature>
<feature type="compositionally biased region" description="Basic and acidic residues" evidence="1">
    <location>
        <begin position="99"/>
        <end position="115"/>
    </location>
</feature>
<sequence length="126" mass="14109">MQQLYFRTSTGQAFQAPMTALKAQGENFIEVHGIGQRSGKYMGYQLKRAPLLDRTSVNYNRDYTVLPLDDLQATRELAKVNKDKTKHNNMGGTGAPFDHVTKYTDDFRPPSRTEAKAANGKSAKPK</sequence>
<organism evidence="2 3">
    <name type="scientific">Polarella glacialis</name>
    <name type="common">Dinoflagellate</name>
    <dbReference type="NCBI Taxonomy" id="89957"/>
    <lineage>
        <taxon>Eukaryota</taxon>
        <taxon>Sar</taxon>
        <taxon>Alveolata</taxon>
        <taxon>Dinophyceae</taxon>
        <taxon>Suessiales</taxon>
        <taxon>Suessiaceae</taxon>
        <taxon>Polarella</taxon>
    </lineage>
</organism>
<evidence type="ECO:0000313" key="2">
    <source>
        <dbReference type="EMBL" id="CAE8708166.1"/>
    </source>
</evidence>
<dbReference type="AlphaFoldDB" id="A0A813KTU0"/>
<gene>
    <name evidence="2" type="ORF">PGLA2088_LOCUS34819</name>
</gene>
<evidence type="ECO:0000256" key="1">
    <source>
        <dbReference type="SAM" id="MobiDB-lite"/>
    </source>
</evidence>
<name>A0A813KTU0_POLGL</name>
<dbReference type="EMBL" id="CAJNNW010031608">
    <property type="protein sequence ID" value="CAE8708166.1"/>
    <property type="molecule type" value="Genomic_DNA"/>
</dbReference>
<comment type="caution">
    <text evidence="2">The sequence shown here is derived from an EMBL/GenBank/DDBJ whole genome shotgun (WGS) entry which is preliminary data.</text>
</comment>
<dbReference type="Proteomes" id="UP000626109">
    <property type="component" value="Unassembled WGS sequence"/>
</dbReference>
<reference evidence="2" key="1">
    <citation type="submission" date="2021-02" db="EMBL/GenBank/DDBJ databases">
        <authorList>
            <person name="Dougan E. K."/>
            <person name="Rhodes N."/>
            <person name="Thang M."/>
            <person name="Chan C."/>
        </authorList>
    </citation>
    <scope>NUCLEOTIDE SEQUENCE</scope>
</reference>
<accession>A0A813KTU0</accession>
<proteinExistence type="predicted"/>
<evidence type="ECO:0000313" key="3">
    <source>
        <dbReference type="Proteomes" id="UP000626109"/>
    </source>
</evidence>
<protein>
    <submittedName>
        <fullName evidence="2">Uncharacterized protein</fullName>
    </submittedName>
</protein>
<feature type="region of interest" description="Disordered" evidence="1">
    <location>
        <begin position="80"/>
        <end position="126"/>
    </location>
</feature>